<proteinExistence type="predicted"/>
<keyword evidence="2" id="KW-1185">Reference proteome</keyword>
<evidence type="ECO:0000313" key="2">
    <source>
        <dbReference type="Proteomes" id="UP000315647"/>
    </source>
</evidence>
<name>A0A517Q5C1_9PLAN</name>
<dbReference type="RefSeq" id="WP_145448989.1">
    <property type="nucleotide sequence ID" value="NZ_CP037421.1"/>
</dbReference>
<evidence type="ECO:0000313" key="1">
    <source>
        <dbReference type="EMBL" id="QDT26828.1"/>
    </source>
</evidence>
<gene>
    <name evidence="1" type="ORF">Enr10x_21380</name>
</gene>
<dbReference type="Proteomes" id="UP000315647">
    <property type="component" value="Chromosome"/>
</dbReference>
<dbReference type="AlphaFoldDB" id="A0A517Q5C1"/>
<organism evidence="1 2">
    <name type="scientific">Gimesia panareensis</name>
    <dbReference type="NCBI Taxonomy" id="2527978"/>
    <lineage>
        <taxon>Bacteria</taxon>
        <taxon>Pseudomonadati</taxon>
        <taxon>Planctomycetota</taxon>
        <taxon>Planctomycetia</taxon>
        <taxon>Planctomycetales</taxon>
        <taxon>Planctomycetaceae</taxon>
        <taxon>Gimesia</taxon>
    </lineage>
</organism>
<sequence length="93" mass="10441">MSVLELRDKVQQILDQYEVGYVEISQVNSKMVTLTCGDMDYRVMAGMVECEQKVPFVTAFSIDEFLAGMNSVMESVRLISQLLNELLLAEKGA</sequence>
<reference evidence="1 2" key="1">
    <citation type="submission" date="2019-03" db="EMBL/GenBank/DDBJ databases">
        <title>Deep-cultivation of Planctomycetes and their phenomic and genomic characterization uncovers novel biology.</title>
        <authorList>
            <person name="Wiegand S."/>
            <person name="Jogler M."/>
            <person name="Boedeker C."/>
            <person name="Pinto D."/>
            <person name="Vollmers J."/>
            <person name="Rivas-Marin E."/>
            <person name="Kohn T."/>
            <person name="Peeters S.H."/>
            <person name="Heuer A."/>
            <person name="Rast P."/>
            <person name="Oberbeckmann S."/>
            <person name="Bunk B."/>
            <person name="Jeske O."/>
            <person name="Meyerdierks A."/>
            <person name="Storesund J.E."/>
            <person name="Kallscheuer N."/>
            <person name="Luecker S."/>
            <person name="Lage O.M."/>
            <person name="Pohl T."/>
            <person name="Merkel B.J."/>
            <person name="Hornburger P."/>
            <person name="Mueller R.-W."/>
            <person name="Bruemmer F."/>
            <person name="Labrenz M."/>
            <person name="Spormann A.M."/>
            <person name="Op den Camp H."/>
            <person name="Overmann J."/>
            <person name="Amann R."/>
            <person name="Jetten M.S.M."/>
            <person name="Mascher T."/>
            <person name="Medema M.H."/>
            <person name="Devos D.P."/>
            <person name="Kaster A.-K."/>
            <person name="Ovreas L."/>
            <person name="Rohde M."/>
            <person name="Galperin M.Y."/>
            <person name="Jogler C."/>
        </authorList>
    </citation>
    <scope>NUCLEOTIDE SEQUENCE [LARGE SCALE GENOMIC DNA]</scope>
    <source>
        <strain evidence="1 2">Enr10</strain>
    </source>
</reference>
<dbReference type="EMBL" id="CP037421">
    <property type="protein sequence ID" value="QDT26828.1"/>
    <property type="molecule type" value="Genomic_DNA"/>
</dbReference>
<protein>
    <submittedName>
        <fullName evidence="1">Uncharacterized protein</fullName>
    </submittedName>
</protein>
<accession>A0A517Q5C1</accession>